<dbReference type="Gene3D" id="3.30.70.141">
    <property type="entry name" value="Nucleoside diphosphate kinase-like domain"/>
    <property type="match status" value="1"/>
</dbReference>
<dbReference type="GO" id="GO:0006228">
    <property type="term" value="P:UTP biosynthetic process"/>
    <property type="evidence" value="ECO:0007669"/>
    <property type="project" value="UniProtKB-UniRule"/>
</dbReference>
<dbReference type="SUPFAM" id="SSF54919">
    <property type="entry name" value="Nucleoside diphosphate kinase, NDK"/>
    <property type="match status" value="1"/>
</dbReference>
<evidence type="ECO:0000313" key="18">
    <source>
        <dbReference type="EMBL" id="CAA9437043.1"/>
    </source>
</evidence>
<comment type="cofactor">
    <cofactor evidence="1 13">
        <name>Mg(2+)</name>
        <dbReference type="ChEBI" id="CHEBI:18420"/>
    </cofactor>
</comment>
<comment type="catalytic activity">
    <reaction evidence="13">
        <text>a ribonucleoside 5'-diphosphate + ATP = a ribonucleoside 5'-triphosphate + ADP</text>
        <dbReference type="Rhea" id="RHEA:18113"/>
        <dbReference type="ChEBI" id="CHEBI:30616"/>
        <dbReference type="ChEBI" id="CHEBI:57930"/>
        <dbReference type="ChEBI" id="CHEBI:61557"/>
        <dbReference type="ChEBI" id="CHEBI:456216"/>
        <dbReference type="EC" id="2.7.4.6"/>
    </reaction>
</comment>
<dbReference type="SMART" id="SM00562">
    <property type="entry name" value="NDK"/>
    <property type="match status" value="1"/>
</dbReference>
<feature type="binding site" evidence="13 14">
    <location>
        <position position="9"/>
    </location>
    <ligand>
        <name>ATP</name>
        <dbReference type="ChEBI" id="CHEBI:30616"/>
    </ligand>
</feature>
<dbReference type="InterPro" id="IPR001564">
    <property type="entry name" value="Nucleoside_diP_kinase"/>
</dbReference>
<evidence type="ECO:0000256" key="4">
    <source>
        <dbReference type="ARBA" id="ARBA00017632"/>
    </source>
</evidence>
<feature type="binding site" evidence="13 14">
    <location>
        <position position="112"/>
    </location>
    <ligand>
        <name>ATP</name>
        <dbReference type="ChEBI" id="CHEBI:30616"/>
    </ligand>
</feature>
<dbReference type="EMBL" id="CADCUQ010000893">
    <property type="protein sequence ID" value="CAA9437043.1"/>
    <property type="molecule type" value="Genomic_DNA"/>
</dbReference>
<dbReference type="EC" id="2.7.4.6" evidence="3 13"/>
<accession>A0A6J4Q7X8</accession>
<evidence type="ECO:0000256" key="7">
    <source>
        <dbReference type="ARBA" id="ARBA00022723"/>
    </source>
</evidence>
<keyword evidence="8 13" id="KW-0547">Nucleotide-binding</keyword>
<feature type="active site" description="Pros-phosphohistidine intermediate" evidence="13 14">
    <location>
        <position position="115"/>
    </location>
</feature>
<evidence type="ECO:0000256" key="8">
    <source>
        <dbReference type="ARBA" id="ARBA00022741"/>
    </source>
</evidence>
<dbReference type="InterPro" id="IPR036850">
    <property type="entry name" value="NDK-like_dom_sf"/>
</dbReference>
<feature type="domain" description="Nucleoside diphosphate kinase-like" evidence="17">
    <location>
        <begin position="1"/>
        <end position="138"/>
    </location>
</feature>
<evidence type="ECO:0000256" key="11">
    <source>
        <dbReference type="ARBA" id="ARBA00022842"/>
    </source>
</evidence>
<dbReference type="AlphaFoldDB" id="A0A6J4Q7X8"/>
<sequence length="156" mass="16940">MERTLIILKPDAVQRGLVGEIVTRFERKGLQIAGLKFMKIPAATAEQHYAPHKGKPFYDGLVRFMTSSPVVVIALAGKDAIAISRKMMGATFGSKAEPGTIRGDFGVSNSFNLIHGSDSPEAAQKELGLFFGPGELQDWTPTIQSWVYDMAKGSPE</sequence>
<keyword evidence="5 13" id="KW-0597">Phosphoprotein</keyword>
<dbReference type="PROSITE" id="PS51374">
    <property type="entry name" value="NDPK_LIKE"/>
    <property type="match status" value="1"/>
</dbReference>
<evidence type="ECO:0000256" key="15">
    <source>
        <dbReference type="RuleBase" id="RU004011"/>
    </source>
</evidence>
<evidence type="ECO:0000256" key="1">
    <source>
        <dbReference type="ARBA" id="ARBA00001946"/>
    </source>
</evidence>
<evidence type="ECO:0000256" key="13">
    <source>
        <dbReference type="HAMAP-Rule" id="MF_00451"/>
    </source>
</evidence>
<evidence type="ECO:0000256" key="3">
    <source>
        <dbReference type="ARBA" id="ARBA00012966"/>
    </source>
</evidence>
<comment type="subunit">
    <text evidence="13">Homotetramer.</text>
</comment>
<dbReference type="GO" id="GO:0006183">
    <property type="term" value="P:GTP biosynthetic process"/>
    <property type="evidence" value="ECO:0007669"/>
    <property type="project" value="UniProtKB-UniRule"/>
</dbReference>
<evidence type="ECO:0000256" key="14">
    <source>
        <dbReference type="PROSITE-ProRule" id="PRU00706"/>
    </source>
</evidence>
<name>A0A6J4Q7X8_9BACT</name>
<evidence type="ECO:0000256" key="9">
    <source>
        <dbReference type="ARBA" id="ARBA00022777"/>
    </source>
</evidence>
<dbReference type="GO" id="GO:0005737">
    <property type="term" value="C:cytoplasm"/>
    <property type="evidence" value="ECO:0007669"/>
    <property type="project" value="UniProtKB-SubCell"/>
</dbReference>
<dbReference type="InterPro" id="IPR023005">
    <property type="entry name" value="Nucleoside_diP_kinase_AS"/>
</dbReference>
<keyword evidence="13" id="KW-0963">Cytoplasm</keyword>
<keyword evidence="11 13" id="KW-0460">Magnesium</keyword>
<dbReference type="GO" id="GO:0006241">
    <property type="term" value="P:CTP biosynthetic process"/>
    <property type="evidence" value="ECO:0007669"/>
    <property type="project" value="UniProtKB-UniRule"/>
</dbReference>
<dbReference type="Pfam" id="PF00334">
    <property type="entry name" value="NDK"/>
    <property type="match status" value="1"/>
</dbReference>
<dbReference type="NCBIfam" id="NF001908">
    <property type="entry name" value="PRK00668.1"/>
    <property type="match status" value="1"/>
</dbReference>
<evidence type="ECO:0000256" key="2">
    <source>
        <dbReference type="ARBA" id="ARBA00008142"/>
    </source>
</evidence>
<comment type="similarity">
    <text evidence="2 13 14 15">Belongs to the NDK family.</text>
</comment>
<dbReference type="GO" id="GO:0005524">
    <property type="term" value="F:ATP binding"/>
    <property type="evidence" value="ECO:0007669"/>
    <property type="project" value="UniProtKB-UniRule"/>
</dbReference>
<organism evidence="18">
    <name type="scientific">uncultured Phycisphaerae bacterium</name>
    <dbReference type="NCBI Taxonomy" id="904963"/>
    <lineage>
        <taxon>Bacteria</taxon>
        <taxon>Pseudomonadati</taxon>
        <taxon>Planctomycetota</taxon>
        <taxon>Phycisphaerae</taxon>
        <taxon>environmental samples</taxon>
    </lineage>
</organism>
<evidence type="ECO:0000259" key="17">
    <source>
        <dbReference type="SMART" id="SM00562"/>
    </source>
</evidence>
<dbReference type="PANTHER" id="PTHR11349">
    <property type="entry name" value="NUCLEOSIDE DIPHOSPHATE KINASE"/>
    <property type="match status" value="1"/>
</dbReference>
<gene>
    <name evidence="13" type="primary">ndk</name>
    <name evidence="18" type="ORF">AVDCRST_MAG64-3891</name>
</gene>
<evidence type="ECO:0000256" key="6">
    <source>
        <dbReference type="ARBA" id="ARBA00022679"/>
    </source>
</evidence>
<feature type="binding site" evidence="13 14">
    <location>
        <position position="57"/>
    </location>
    <ligand>
        <name>ATP</name>
        <dbReference type="ChEBI" id="CHEBI:30616"/>
    </ligand>
</feature>
<evidence type="ECO:0000256" key="12">
    <source>
        <dbReference type="ARBA" id="ARBA00023080"/>
    </source>
</evidence>
<evidence type="ECO:0000256" key="5">
    <source>
        <dbReference type="ARBA" id="ARBA00022553"/>
    </source>
</evidence>
<dbReference type="InterPro" id="IPR034907">
    <property type="entry name" value="NDK-like_dom"/>
</dbReference>
<comment type="catalytic activity">
    <reaction evidence="13 16">
        <text>a 2'-deoxyribonucleoside 5'-diphosphate + ATP = a 2'-deoxyribonucleoside 5'-triphosphate + ADP</text>
        <dbReference type="Rhea" id="RHEA:44640"/>
        <dbReference type="ChEBI" id="CHEBI:30616"/>
        <dbReference type="ChEBI" id="CHEBI:61560"/>
        <dbReference type="ChEBI" id="CHEBI:73316"/>
        <dbReference type="ChEBI" id="CHEBI:456216"/>
        <dbReference type="EC" id="2.7.4.6"/>
    </reaction>
</comment>
<dbReference type="PRINTS" id="PR01243">
    <property type="entry name" value="NUCDPKINASE"/>
</dbReference>
<dbReference type="HAMAP" id="MF_00451">
    <property type="entry name" value="NDP_kinase"/>
    <property type="match status" value="1"/>
</dbReference>
<dbReference type="FunFam" id="3.30.70.141:FF:000003">
    <property type="entry name" value="Nucleoside diphosphate kinase"/>
    <property type="match status" value="1"/>
</dbReference>
<feature type="binding site" evidence="13 14">
    <location>
        <position position="91"/>
    </location>
    <ligand>
        <name>ATP</name>
        <dbReference type="ChEBI" id="CHEBI:30616"/>
    </ligand>
</feature>
<keyword evidence="10 13" id="KW-0067">ATP-binding</keyword>
<evidence type="ECO:0000256" key="16">
    <source>
        <dbReference type="RuleBase" id="RU004013"/>
    </source>
</evidence>
<proteinExistence type="inferred from homology"/>
<dbReference type="PROSITE" id="PS00469">
    <property type="entry name" value="NDPK"/>
    <property type="match status" value="1"/>
</dbReference>
<keyword evidence="6 13" id="KW-0808">Transferase</keyword>
<protein>
    <recommendedName>
        <fullName evidence="4 13">Nucleoside diphosphate kinase</fullName>
        <shortName evidence="13">NDK</shortName>
        <shortName evidence="13">NDP kinase</shortName>
        <ecNumber evidence="3 13">2.7.4.6</ecNumber>
    </recommendedName>
    <alternativeName>
        <fullName evidence="13">Nucleoside-2-P kinase</fullName>
    </alternativeName>
</protein>
<reference evidence="18" key="1">
    <citation type="submission" date="2020-02" db="EMBL/GenBank/DDBJ databases">
        <authorList>
            <person name="Meier V. D."/>
        </authorList>
    </citation>
    <scope>NUCLEOTIDE SEQUENCE</scope>
    <source>
        <strain evidence="18">AVDCRST_MAG64</strain>
    </source>
</reference>
<keyword evidence="9 13" id="KW-0418">Kinase</keyword>
<feature type="binding site" evidence="13 14">
    <location>
        <position position="102"/>
    </location>
    <ligand>
        <name>ATP</name>
        <dbReference type="ChEBI" id="CHEBI:30616"/>
    </ligand>
</feature>
<keyword evidence="12 13" id="KW-0546">Nucleotide metabolism</keyword>
<comment type="function">
    <text evidence="13">Major role in the synthesis of nucleoside triphosphates other than ATP. The ATP gamma phosphate is transferred to the NDP beta phosphate via a ping-pong mechanism, using a phosphorylated active-site intermediate.</text>
</comment>
<keyword evidence="7 13" id="KW-0479">Metal-binding</keyword>
<dbReference type="CDD" id="cd04413">
    <property type="entry name" value="NDPk_I"/>
    <property type="match status" value="1"/>
</dbReference>
<comment type="subcellular location">
    <subcellularLocation>
        <location evidence="13">Cytoplasm</location>
    </subcellularLocation>
</comment>
<feature type="binding site" evidence="13 14">
    <location>
        <position position="85"/>
    </location>
    <ligand>
        <name>ATP</name>
        <dbReference type="ChEBI" id="CHEBI:30616"/>
    </ligand>
</feature>
<dbReference type="GO" id="GO:0004550">
    <property type="term" value="F:nucleoside diphosphate kinase activity"/>
    <property type="evidence" value="ECO:0007669"/>
    <property type="project" value="UniProtKB-UniRule"/>
</dbReference>
<evidence type="ECO:0000256" key="10">
    <source>
        <dbReference type="ARBA" id="ARBA00022840"/>
    </source>
</evidence>
<dbReference type="GO" id="GO:0046872">
    <property type="term" value="F:metal ion binding"/>
    <property type="evidence" value="ECO:0007669"/>
    <property type="project" value="UniProtKB-KW"/>
</dbReference>